<evidence type="ECO:0000313" key="2">
    <source>
        <dbReference type="Proteomes" id="UP000229839"/>
    </source>
</evidence>
<evidence type="ECO:0000313" key="1">
    <source>
        <dbReference type="EMBL" id="PIT68155.1"/>
    </source>
</evidence>
<protein>
    <submittedName>
        <fullName evidence="1">Uncharacterized protein</fullName>
    </submittedName>
</protein>
<dbReference type="Proteomes" id="UP000229839">
    <property type="component" value="Unassembled WGS sequence"/>
</dbReference>
<dbReference type="RefSeq" id="WP_100129505.1">
    <property type="nucleotide sequence ID" value="NZ_CADDYI010000008.1"/>
</dbReference>
<reference evidence="1 2" key="1">
    <citation type="submission" date="2017-06" db="EMBL/GenBank/DDBJ databases">
        <title>Draft genome of Bartonella tribocorum strain L103, isolated from a rodent in Laos.</title>
        <authorList>
            <person name="Hadjadj L."/>
            <person name="Jiyipong T."/>
            <person name="Morand S."/>
            <person name="Diene S.M."/>
            <person name="Rolain J.-M."/>
        </authorList>
    </citation>
    <scope>NUCLEOTIDE SEQUENCE [LARGE SCALE GENOMIC DNA]</scope>
    <source>
        <strain evidence="1 2">L103</strain>
    </source>
</reference>
<comment type="caution">
    <text evidence="1">The sequence shown here is derived from an EMBL/GenBank/DDBJ whole genome shotgun (WGS) entry which is preliminary data.</text>
</comment>
<accession>A0A2N9Y8X2</accession>
<sequence>MLQAGRGLSSSSGLIKISECDVLLFGAITDQGEAEKELGPSFKRAVSFHIFLLFFSGVKS</sequence>
<dbReference type="AlphaFoldDB" id="A0A2N9Y8X2"/>
<name>A0A2N9Y8X2_9HYPH</name>
<organism evidence="1 2">
    <name type="scientific">Bartonella tribocorum</name>
    <dbReference type="NCBI Taxonomy" id="85701"/>
    <lineage>
        <taxon>Bacteria</taxon>
        <taxon>Pseudomonadati</taxon>
        <taxon>Pseudomonadota</taxon>
        <taxon>Alphaproteobacteria</taxon>
        <taxon>Hyphomicrobiales</taxon>
        <taxon>Bartonellaceae</taxon>
        <taxon>Bartonella</taxon>
    </lineage>
</organism>
<dbReference type="EMBL" id="NJGE01000023">
    <property type="protein sequence ID" value="PIT68155.1"/>
    <property type="molecule type" value="Genomic_DNA"/>
</dbReference>
<proteinExistence type="predicted"/>
<gene>
    <name evidence="1" type="ORF">CER18_08050</name>
</gene>